<dbReference type="Proteomes" id="UP000654913">
    <property type="component" value="Chromosome 2"/>
</dbReference>
<feature type="compositionally biased region" description="Basic and acidic residues" evidence="1">
    <location>
        <begin position="35"/>
        <end position="48"/>
    </location>
</feature>
<evidence type="ECO:0000313" key="3">
    <source>
        <dbReference type="Proteomes" id="UP000654913"/>
    </source>
</evidence>
<dbReference type="EMBL" id="AP024444">
    <property type="protein sequence ID" value="BCS19754.1"/>
    <property type="molecule type" value="Genomic_DNA"/>
</dbReference>
<feature type="region of interest" description="Disordered" evidence="1">
    <location>
        <begin position="391"/>
        <end position="452"/>
    </location>
</feature>
<feature type="region of interest" description="Disordered" evidence="1">
    <location>
        <begin position="1"/>
        <end position="131"/>
    </location>
</feature>
<gene>
    <name evidence="2" type="ORF">APUU_20186A</name>
</gene>
<dbReference type="RefSeq" id="XP_041551948.1">
    <property type="nucleotide sequence ID" value="XM_041698799.1"/>
</dbReference>
<feature type="compositionally biased region" description="Basic and acidic residues" evidence="1">
    <location>
        <begin position="94"/>
        <end position="103"/>
    </location>
</feature>
<dbReference type="AlphaFoldDB" id="A0A7R7XFK1"/>
<name>A0A7R7XFK1_9EURO</name>
<proteinExistence type="predicted"/>
<protein>
    <submittedName>
        <fullName evidence="2">Uncharacterized protein</fullName>
    </submittedName>
</protein>
<keyword evidence="3" id="KW-1185">Reference proteome</keyword>
<accession>A0A7R7XFK1</accession>
<feature type="region of interest" description="Disordered" evidence="1">
    <location>
        <begin position="171"/>
        <end position="247"/>
    </location>
</feature>
<evidence type="ECO:0000313" key="2">
    <source>
        <dbReference type="EMBL" id="BCS19754.1"/>
    </source>
</evidence>
<dbReference type="KEGG" id="apuu:APUU_20186A"/>
<dbReference type="OrthoDB" id="10398909at2759"/>
<reference evidence="2" key="1">
    <citation type="submission" date="2021-01" db="EMBL/GenBank/DDBJ databases">
        <authorList>
            <consortium name="Aspergillus puulaauensis MK2 genome sequencing consortium"/>
            <person name="Kazuki M."/>
            <person name="Futagami T."/>
        </authorList>
    </citation>
    <scope>NUCLEOTIDE SEQUENCE</scope>
    <source>
        <strain evidence="2">MK2</strain>
    </source>
</reference>
<dbReference type="GeneID" id="64969759"/>
<evidence type="ECO:0000256" key="1">
    <source>
        <dbReference type="SAM" id="MobiDB-lite"/>
    </source>
</evidence>
<sequence length="452" mass="50512">MGPRYSPARSPRDSGYDSPGAYMSGGLGPGTRRASLREDILSQRDNGTRKSKSYADTVHPGDSISQVGRPTFVKPGQCVESPASFRGLEQYEQSSRRGSRDDYGPTSPKSASRRASYAGEHGGGRYQYKNRYGDNSYVEIGRDPRDFHCSGYGDSRIYQYENSYGDNAGIEVQMDPVDMRRSGHRDDRSRTSYRGDNGGVVIVRRDITPPGSSSSSNRRSARGSSGGASRGSSRSSGGPSDSRIQFGRHWKDITYGDNRRFQHYDFRSGVKSHITPEIGQDGVCGVAARDDSRGTLIVTEGRVDTYVKVPRMVFVDSDKQALATFKHVSLERLREYADSIDNHSAPPMPGDENRRGFWMDPQTLFLMVGRGTVERTVLDVEIAYLGSGSSARSSRAREIQRKRHEGKKDHEDLLRASSRWDSPYEAGRGSSHRRYSQRNIYYQDNDRYGRHS</sequence>
<feature type="compositionally biased region" description="Basic and acidic residues" evidence="1">
    <location>
        <begin position="177"/>
        <end position="190"/>
    </location>
</feature>
<reference evidence="2" key="2">
    <citation type="submission" date="2021-02" db="EMBL/GenBank/DDBJ databases">
        <title>Aspergillus puulaauensis MK2 genome sequence.</title>
        <authorList>
            <person name="Futagami T."/>
            <person name="Mori K."/>
            <person name="Kadooka C."/>
            <person name="Tanaka T."/>
        </authorList>
    </citation>
    <scope>NUCLEOTIDE SEQUENCE</scope>
    <source>
        <strain evidence="2">MK2</strain>
    </source>
</reference>
<feature type="compositionally biased region" description="Low complexity" evidence="1">
    <location>
        <begin position="230"/>
        <end position="243"/>
    </location>
</feature>
<organism evidence="2 3">
    <name type="scientific">Aspergillus puulaauensis</name>
    <dbReference type="NCBI Taxonomy" id="1220207"/>
    <lineage>
        <taxon>Eukaryota</taxon>
        <taxon>Fungi</taxon>
        <taxon>Dikarya</taxon>
        <taxon>Ascomycota</taxon>
        <taxon>Pezizomycotina</taxon>
        <taxon>Eurotiomycetes</taxon>
        <taxon>Eurotiomycetidae</taxon>
        <taxon>Eurotiales</taxon>
        <taxon>Aspergillaceae</taxon>
        <taxon>Aspergillus</taxon>
    </lineage>
</organism>